<dbReference type="PROSITE" id="PS50893">
    <property type="entry name" value="ABC_TRANSPORTER_2"/>
    <property type="match status" value="1"/>
</dbReference>
<reference evidence="12" key="1">
    <citation type="submission" date="2023-06" db="EMBL/GenBank/DDBJ databases">
        <title>Identification and characterization of horizontal gene transfer across gut microbiota members of farm animals based on homology search.</title>
        <authorList>
            <person name="Zeman M."/>
            <person name="Kubasova T."/>
            <person name="Jahodarova E."/>
            <person name="Nykrynova M."/>
            <person name="Rychlik I."/>
        </authorList>
    </citation>
    <scope>NUCLEOTIDE SEQUENCE [LARGE SCALE GENOMIC DNA]</scope>
    <source>
        <strain evidence="12">153_Feed</strain>
    </source>
</reference>
<organism evidence="11 12">
    <name type="scientific">Thermophilibacter provencensis</name>
    <dbReference type="NCBI Taxonomy" id="1852386"/>
    <lineage>
        <taxon>Bacteria</taxon>
        <taxon>Bacillati</taxon>
        <taxon>Actinomycetota</taxon>
        <taxon>Coriobacteriia</taxon>
        <taxon>Coriobacteriales</taxon>
        <taxon>Atopobiaceae</taxon>
        <taxon>Thermophilibacter</taxon>
    </lineage>
</organism>
<dbReference type="Pfam" id="PF00664">
    <property type="entry name" value="ABC_membrane"/>
    <property type="match status" value="1"/>
</dbReference>
<keyword evidence="2" id="KW-0813">Transport</keyword>
<dbReference type="InterPro" id="IPR017871">
    <property type="entry name" value="ABC_transporter-like_CS"/>
</dbReference>
<proteinExistence type="predicted"/>
<dbReference type="InterPro" id="IPR003439">
    <property type="entry name" value="ABC_transporter-like_ATP-bd"/>
</dbReference>
<name>A0ABT7V1E8_9ACTN</name>
<keyword evidence="3 8" id="KW-0812">Transmembrane</keyword>
<dbReference type="PROSITE" id="PS50929">
    <property type="entry name" value="ABC_TM1F"/>
    <property type="match status" value="1"/>
</dbReference>
<evidence type="ECO:0000259" key="10">
    <source>
        <dbReference type="PROSITE" id="PS50929"/>
    </source>
</evidence>
<keyword evidence="6 8" id="KW-1133">Transmembrane helix</keyword>
<keyword evidence="12" id="KW-1185">Reference proteome</keyword>
<dbReference type="PROSITE" id="PS00211">
    <property type="entry name" value="ABC_TRANSPORTER_1"/>
    <property type="match status" value="1"/>
</dbReference>
<dbReference type="InterPro" id="IPR036640">
    <property type="entry name" value="ABC1_TM_sf"/>
</dbReference>
<evidence type="ECO:0000256" key="4">
    <source>
        <dbReference type="ARBA" id="ARBA00022741"/>
    </source>
</evidence>
<evidence type="ECO:0000256" key="5">
    <source>
        <dbReference type="ARBA" id="ARBA00022840"/>
    </source>
</evidence>
<dbReference type="SUPFAM" id="SSF90123">
    <property type="entry name" value="ABC transporter transmembrane region"/>
    <property type="match status" value="1"/>
</dbReference>
<evidence type="ECO:0000256" key="7">
    <source>
        <dbReference type="ARBA" id="ARBA00023136"/>
    </source>
</evidence>
<keyword evidence="5 11" id="KW-0067">ATP-binding</keyword>
<dbReference type="EMBL" id="JAUDEA010000002">
    <property type="protein sequence ID" value="MDM8270418.1"/>
    <property type="molecule type" value="Genomic_DNA"/>
</dbReference>
<dbReference type="RefSeq" id="WP_289510521.1">
    <property type="nucleotide sequence ID" value="NZ_JAUDEA010000002.1"/>
</dbReference>
<comment type="subcellular location">
    <subcellularLocation>
        <location evidence="1">Cell membrane</location>
        <topology evidence="1">Multi-pass membrane protein</topology>
    </subcellularLocation>
</comment>
<feature type="transmembrane region" description="Helical" evidence="8">
    <location>
        <begin position="21"/>
        <end position="46"/>
    </location>
</feature>
<evidence type="ECO:0000256" key="3">
    <source>
        <dbReference type="ARBA" id="ARBA00022692"/>
    </source>
</evidence>
<comment type="caution">
    <text evidence="11">The sequence shown here is derived from an EMBL/GenBank/DDBJ whole genome shotgun (WGS) entry which is preliminary data.</text>
</comment>
<keyword evidence="7 8" id="KW-0472">Membrane</keyword>
<reference evidence="11 12" key="2">
    <citation type="submission" date="2023-06" db="EMBL/GenBank/DDBJ databases">
        <title>Identification and characterization of horizontal gene transfer across gut microbiota members of farm animals based on homology search.</title>
        <authorList>
            <person name="Schwarzerova J."/>
            <person name="Nykrynova M."/>
            <person name="Jureckova K."/>
            <person name="Cejkova D."/>
            <person name="Rychlik I."/>
        </authorList>
    </citation>
    <scope>NUCLEOTIDE SEQUENCE [LARGE SCALE GENOMIC DNA]</scope>
    <source>
        <strain evidence="11 12">153_Feed</strain>
    </source>
</reference>
<feature type="domain" description="ABC transporter" evidence="9">
    <location>
        <begin position="338"/>
        <end position="535"/>
    </location>
</feature>
<evidence type="ECO:0000259" key="9">
    <source>
        <dbReference type="PROSITE" id="PS50893"/>
    </source>
</evidence>
<dbReference type="Gene3D" id="3.40.50.300">
    <property type="entry name" value="P-loop containing nucleotide triphosphate hydrolases"/>
    <property type="match status" value="1"/>
</dbReference>
<dbReference type="Proteomes" id="UP001529256">
    <property type="component" value="Unassembled WGS sequence"/>
</dbReference>
<evidence type="ECO:0000256" key="6">
    <source>
        <dbReference type="ARBA" id="ARBA00022989"/>
    </source>
</evidence>
<keyword evidence="4" id="KW-0547">Nucleotide-binding</keyword>
<evidence type="ECO:0000313" key="12">
    <source>
        <dbReference type="Proteomes" id="UP001529256"/>
    </source>
</evidence>
<evidence type="ECO:0000256" key="1">
    <source>
        <dbReference type="ARBA" id="ARBA00004651"/>
    </source>
</evidence>
<evidence type="ECO:0000313" key="11">
    <source>
        <dbReference type="EMBL" id="MDM8270418.1"/>
    </source>
</evidence>
<evidence type="ECO:0000256" key="2">
    <source>
        <dbReference type="ARBA" id="ARBA00022448"/>
    </source>
</evidence>
<protein>
    <submittedName>
        <fullName evidence="11">ABC transporter ATP-binding protein</fullName>
    </submittedName>
</protein>
<feature type="transmembrane region" description="Helical" evidence="8">
    <location>
        <begin position="143"/>
        <end position="176"/>
    </location>
</feature>
<dbReference type="InterPro" id="IPR011527">
    <property type="entry name" value="ABC1_TM_dom"/>
</dbReference>
<dbReference type="InterPro" id="IPR050173">
    <property type="entry name" value="ABC_transporter_C-like"/>
</dbReference>
<dbReference type="Pfam" id="PF00005">
    <property type="entry name" value="ABC_tran"/>
    <property type="match status" value="1"/>
</dbReference>
<dbReference type="PANTHER" id="PTHR24223">
    <property type="entry name" value="ATP-BINDING CASSETTE SUB-FAMILY C"/>
    <property type="match status" value="1"/>
</dbReference>
<feature type="domain" description="ABC transmembrane type-1" evidence="10">
    <location>
        <begin position="21"/>
        <end position="305"/>
    </location>
</feature>
<dbReference type="SMART" id="SM00382">
    <property type="entry name" value="AAA"/>
    <property type="match status" value="1"/>
</dbReference>
<gene>
    <name evidence="11" type="ORF">QUW25_01770</name>
</gene>
<dbReference type="GO" id="GO:0005524">
    <property type="term" value="F:ATP binding"/>
    <property type="evidence" value="ECO:0007669"/>
    <property type="project" value="UniProtKB-KW"/>
</dbReference>
<dbReference type="SUPFAM" id="SSF52540">
    <property type="entry name" value="P-loop containing nucleoside triphosphate hydrolases"/>
    <property type="match status" value="1"/>
</dbReference>
<dbReference type="InterPro" id="IPR003593">
    <property type="entry name" value="AAA+_ATPase"/>
</dbReference>
<accession>A0ABT7V1E8</accession>
<dbReference type="Gene3D" id="1.20.1560.10">
    <property type="entry name" value="ABC transporter type 1, transmembrane domain"/>
    <property type="match status" value="1"/>
</dbReference>
<dbReference type="InterPro" id="IPR027417">
    <property type="entry name" value="P-loop_NTPase"/>
</dbReference>
<sequence>MTRRTSGGKAYPLFRPSVHNLMLALGVASGTVLSAGAAYLLGAIVDGLASGGLTLGEIVARLTTFLGVSLAAALAKFALDDWLPLKANLRAEVEASDGAIDQLLAMPQRAFERHDAGHFLNVVNAAAFGYGAMAVYLNVNAVGYAIAVVALLGCATAIDVLLVLVFLCGLAVYFAVNWGPMHSAGRLLMEMMPASEAWQEEVRRLVEEKRAANAGAAEEFYLQRFEGSTNEYRAFLRRHRLADTVQATLPAAISPALQVAVLAVCVALWSAGQVSLGSVVAAWQLFSLLQTPMAGICSFVSFYVASRPNVVLLREHAGEAGEPSGFEALSTGEKDLVARVEGTLWATPARGEDGKRLWAGEFEVRPGELVVVKGANGTGKSRLLDLVRGLSDLADLDGEAVLAPEALDAAYLTYPVPVVTGSLAENLLGREADPEAARVLDLGDLTERAITDQPLNLSLGERQKLGLLRALSRPEPVVLLDEPLANLDAGVRARLCDHLAGLRGRKTVVAIMHSGELDAAADRIYEVRDGRLSRVC</sequence>
<evidence type="ECO:0000256" key="8">
    <source>
        <dbReference type="SAM" id="Phobius"/>
    </source>
</evidence>